<feature type="region of interest" description="Disordered" evidence="2">
    <location>
        <begin position="51"/>
        <end position="113"/>
    </location>
</feature>
<dbReference type="GO" id="GO:0005730">
    <property type="term" value="C:nucleolus"/>
    <property type="evidence" value="ECO:0007669"/>
    <property type="project" value="UniProtKB-SubCell"/>
</dbReference>
<feature type="compositionally biased region" description="Low complexity" evidence="2">
    <location>
        <begin position="75"/>
        <end position="86"/>
    </location>
</feature>
<dbReference type="GO" id="GO:0001522">
    <property type="term" value="P:pseudouridine synthesis"/>
    <property type="evidence" value="ECO:0007669"/>
    <property type="project" value="InterPro"/>
</dbReference>
<reference evidence="3" key="2">
    <citation type="submission" date="2013-10" db="EMBL/GenBank/DDBJ databases">
        <authorList>
            <person name="Aslett M."/>
        </authorList>
    </citation>
    <scope>NUCLEOTIDE SEQUENCE [LARGE SCALE GENOMIC DNA]</scope>
    <source>
        <strain evidence="3">Houghton</strain>
    </source>
</reference>
<feature type="compositionally biased region" description="Low complexity" evidence="2">
    <location>
        <begin position="94"/>
        <end position="113"/>
    </location>
</feature>
<dbReference type="VEuPathDB" id="ToxoDB:ENH_00023420"/>
<evidence type="ECO:0000256" key="1">
    <source>
        <dbReference type="RuleBase" id="RU364004"/>
    </source>
</evidence>
<keyword evidence="1" id="KW-0687">Ribonucleoprotein</keyword>
<proteinExistence type="inferred from homology"/>
<dbReference type="InterPro" id="IPR007504">
    <property type="entry name" value="H/ACA_rnp_Gar1/Naf1"/>
</dbReference>
<keyword evidence="1" id="KW-0694">RNA-binding</keyword>
<keyword evidence="1" id="KW-0690">Ribosome biogenesis</keyword>
<dbReference type="RefSeq" id="XP_013435148.1">
    <property type="nucleotide sequence ID" value="XM_013579694.1"/>
</dbReference>
<evidence type="ECO:0000313" key="4">
    <source>
        <dbReference type="Proteomes" id="UP000030754"/>
    </source>
</evidence>
<evidence type="ECO:0000256" key="2">
    <source>
        <dbReference type="SAM" id="MobiDB-lite"/>
    </source>
</evidence>
<protein>
    <recommendedName>
        <fullName evidence="1">H/ACA ribonucleoprotein complex subunit</fullName>
    </recommendedName>
</protein>
<dbReference type="GO" id="GO:1990904">
    <property type="term" value="C:ribonucleoprotein complex"/>
    <property type="evidence" value="ECO:0007669"/>
    <property type="project" value="UniProtKB-KW"/>
</dbReference>
<dbReference type="GO" id="GO:0006364">
    <property type="term" value="P:rRNA processing"/>
    <property type="evidence" value="ECO:0007669"/>
    <property type="project" value="UniProtKB-KW"/>
</dbReference>
<dbReference type="GO" id="GO:0003723">
    <property type="term" value="F:RNA binding"/>
    <property type="evidence" value="ECO:0007669"/>
    <property type="project" value="UniProtKB-KW"/>
</dbReference>
<reference evidence="3" key="1">
    <citation type="submission" date="2013-10" db="EMBL/GenBank/DDBJ databases">
        <title>Genomic analysis of the causative agents of coccidiosis in chickens.</title>
        <authorList>
            <person name="Reid A.J."/>
            <person name="Blake D."/>
            <person name="Billington K."/>
            <person name="Browne H."/>
            <person name="Dunn M."/>
            <person name="Hung S."/>
            <person name="Kawahara F."/>
            <person name="Miranda-Saavedra D."/>
            <person name="Mourier T."/>
            <person name="Nagra H."/>
            <person name="Otto T.D."/>
            <person name="Rawlings N."/>
            <person name="Sanchez A."/>
            <person name="Sanders M."/>
            <person name="Subramaniam C."/>
            <person name="Tay Y."/>
            <person name="Dear P."/>
            <person name="Doerig C."/>
            <person name="Gruber A."/>
            <person name="Parkinson J."/>
            <person name="Shirley M."/>
            <person name="Wan K.L."/>
            <person name="Berriman M."/>
            <person name="Tomley F."/>
            <person name="Pain A."/>
        </authorList>
    </citation>
    <scope>NUCLEOTIDE SEQUENCE [LARGE SCALE GENOMIC DNA]</scope>
    <source>
        <strain evidence="3">Houghton</strain>
    </source>
</reference>
<sequence length="192" mass="21060">GLGFGFGGVFLSNKPEIGKVDEILGPINEMYFSVKLNEGIKASSIKPATKETPGAAAAEAAAAEGPEGVFEEGLEGPPEGVAAASGAEEEEGVSELQQQQQQQQRQQQQQQQRQQQHLPLLQQLLHDSLERQQQQQQQQLQLQQKQLLRRQLLQLVWGCLFLHAAPKCISCFCLCGALRLEAADSSKWELSS</sequence>
<comment type="function">
    <text evidence="1">Required for ribosome biogenesis. Part of a complex which catalyzes pseudouridylation of rRNA. This involves the isomerization of uridine such that the ribose is subsequently attached to C5, instead of the normal N1. Pseudouridine ("psi") residues may serve to stabilize the conformation of rRNAs.</text>
</comment>
<name>U6MRQ1_9EIME</name>
<gene>
    <name evidence="3" type="ORF">ENH_00023420</name>
</gene>
<comment type="similarity">
    <text evidence="1">Belongs to the GAR1 family.</text>
</comment>
<feature type="compositionally biased region" description="Low complexity" evidence="2">
    <location>
        <begin position="51"/>
        <end position="68"/>
    </location>
</feature>
<dbReference type="OrthoDB" id="2187159at2759"/>
<dbReference type="AlphaFoldDB" id="U6MRQ1"/>
<dbReference type="Proteomes" id="UP000030754">
    <property type="component" value="Unassembled WGS sequence"/>
</dbReference>
<accession>U6MRQ1</accession>
<dbReference type="EMBL" id="HG723723">
    <property type="protein sequence ID" value="CDJ66681.1"/>
    <property type="molecule type" value="Genomic_DNA"/>
</dbReference>
<dbReference type="InterPro" id="IPR038664">
    <property type="entry name" value="Gar1/Naf1_Cbf5-bd_sf"/>
</dbReference>
<organism evidence="3 4">
    <name type="scientific">Eimeria necatrix</name>
    <dbReference type="NCBI Taxonomy" id="51315"/>
    <lineage>
        <taxon>Eukaryota</taxon>
        <taxon>Sar</taxon>
        <taxon>Alveolata</taxon>
        <taxon>Apicomplexa</taxon>
        <taxon>Conoidasida</taxon>
        <taxon>Coccidia</taxon>
        <taxon>Eucoccidiorida</taxon>
        <taxon>Eimeriorina</taxon>
        <taxon>Eimeriidae</taxon>
        <taxon>Eimeria</taxon>
    </lineage>
</organism>
<comment type="subcellular location">
    <subcellularLocation>
        <location evidence="1">Nucleus</location>
        <location evidence="1">Nucleolus</location>
    </subcellularLocation>
</comment>
<dbReference type="Gene3D" id="2.40.10.230">
    <property type="entry name" value="Probable tRNA pseudouridine synthase domain"/>
    <property type="match status" value="1"/>
</dbReference>
<keyword evidence="4" id="KW-1185">Reference proteome</keyword>
<comment type="subunit">
    <text evidence="1">Component of the small nucleolar ribonucleoprotein particles containing H/ACA-type snoRNAs (H/ACA snoRNPs).</text>
</comment>
<dbReference type="SUPFAM" id="SSF50447">
    <property type="entry name" value="Translation proteins"/>
    <property type="match status" value="1"/>
</dbReference>
<feature type="non-terminal residue" evidence="3">
    <location>
        <position position="1"/>
    </location>
</feature>
<keyword evidence="1" id="KW-0539">Nucleus</keyword>
<dbReference type="GeneID" id="25472512"/>
<dbReference type="InterPro" id="IPR009000">
    <property type="entry name" value="Transl_B-barrel_sf"/>
</dbReference>
<dbReference type="Pfam" id="PF04410">
    <property type="entry name" value="Gar1"/>
    <property type="match status" value="1"/>
</dbReference>
<evidence type="ECO:0000313" key="3">
    <source>
        <dbReference type="EMBL" id="CDJ66681.1"/>
    </source>
</evidence>
<keyword evidence="1" id="KW-0698">rRNA processing</keyword>